<dbReference type="PANTHER" id="PTHR12897:SF4">
    <property type="entry name" value="REGULATOR OF MON1-CCZ1 COMPLEX"/>
    <property type="match status" value="1"/>
</dbReference>
<organism evidence="3 4">
    <name type="scientific">Caenorhabditis angaria</name>
    <dbReference type="NCBI Taxonomy" id="860376"/>
    <lineage>
        <taxon>Eukaryota</taxon>
        <taxon>Metazoa</taxon>
        <taxon>Ecdysozoa</taxon>
        <taxon>Nematoda</taxon>
        <taxon>Chromadorea</taxon>
        <taxon>Rhabditida</taxon>
        <taxon>Rhabditina</taxon>
        <taxon>Rhabditomorpha</taxon>
        <taxon>Rhabditoidea</taxon>
        <taxon>Rhabditidae</taxon>
        <taxon>Peloderinae</taxon>
        <taxon>Caenorhabditis</taxon>
    </lineage>
</organism>
<dbReference type="GO" id="GO:0031902">
    <property type="term" value="C:late endosome membrane"/>
    <property type="evidence" value="ECO:0007669"/>
    <property type="project" value="TreeGrafter"/>
</dbReference>
<sequence length="478" mass="54243">MLELGLKFINFEPDRSFNDGNITRNYFDASSQRICTMRNNGALGLTSKSLENDKITSVRTRDRGEPSTVKFSVDGRLCATQRTATSADVIFLEKTENNLCLEMTVTAKSKEPLLAVEWVANNQLLLVTNHSAELLYINEDKKTSKVLKSTNVNAAWAIFYAPSQLLLIANGASCSNLQPIIVAHSNFTRMKNFEVDFGGSLSRENFLEKDATIATIYGKVYVMVLRYSVRNSSMLDLYEMPFDATNPAIFKYSLILGFNGQCGIHVIDNLIIVHHQPTCKSLIFDIQVSSNSKSHSPLVTTTIEPHIQHQPPPYLYTPFWFTFLPNVVIDSNSGIMYSLDLKNSKCMIEISEKNTMLEYLIRRKNEKKLFITSFLNCLRARALSLRQIRRIFSMISKTKESFAKNEKDSKAPIIVLNCEKYEELQISQQEMQSSILIPLREDTSLNEGYVANIMLQYLRCLYDNNVQPESLKLSTSAM</sequence>
<dbReference type="Pfam" id="PF21029">
    <property type="entry name" value="RMC1_N"/>
    <property type="match status" value="1"/>
</dbReference>
<dbReference type="OrthoDB" id="26384at2759"/>
<keyword evidence="4" id="KW-1185">Reference proteome</keyword>
<reference evidence="3" key="1">
    <citation type="submission" date="2022-11" db="EMBL/GenBank/DDBJ databases">
        <authorList>
            <person name="Kikuchi T."/>
        </authorList>
    </citation>
    <scope>NUCLEOTIDE SEQUENCE</scope>
    <source>
        <strain evidence="3">PS1010</strain>
    </source>
</reference>
<dbReference type="InterPro" id="IPR040371">
    <property type="entry name" value="RMC1"/>
</dbReference>
<dbReference type="InterPro" id="IPR009755">
    <property type="entry name" value="RMC1_C"/>
</dbReference>
<feature type="domain" description="Mic1" evidence="1">
    <location>
        <begin position="363"/>
        <end position="470"/>
    </location>
</feature>
<evidence type="ECO:0000313" key="3">
    <source>
        <dbReference type="EMBL" id="CAI5452117.1"/>
    </source>
</evidence>
<comment type="caution">
    <text evidence="3">The sequence shown here is derived from an EMBL/GenBank/DDBJ whole genome shotgun (WGS) entry which is preliminary data.</text>
</comment>
<dbReference type="Proteomes" id="UP001152747">
    <property type="component" value="Unassembled WGS sequence"/>
</dbReference>
<proteinExistence type="predicted"/>
<gene>
    <name evidence="3" type="ORF">CAMP_LOCUS14754</name>
</gene>
<dbReference type="GO" id="GO:0035658">
    <property type="term" value="C:Mon1-Ccz1 complex"/>
    <property type="evidence" value="ECO:0007669"/>
    <property type="project" value="InterPro"/>
</dbReference>
<name>A0A9P1IVR0_9PELO</name>
<accession>A0A9P1IVR0</accession>
<dbReference type="SUPFAM" id="SSF69322">
    <property type="entry name" value="Tricorn protease domain 2"/>
    <property type="match status" value="1"/>
</dbReference>
<dbReference type="AlphaFoldDB" id="A0A9P1IVR0"/>
<evidence type="ECO:0000313" key="4">
    <source>
        <dbReference type="Proteomes" id="UP001152747"/>
    </source>
</evidence>
<dbReference type="GO" id="GO:0005765">
    <property type="term" value="C:lysosomal membrane"/>
    <property type="evidence" value="ECO:0007669"/>
    <property type="project" value="TreeGrafter"/>
</dbReference>
<dbReference type="GO" id="GO:0010506">
    <property type="term" value="P:regulation of autophagy"/>
    <property type="evidence" value="ECO:0007669"/>
    <property type="project" value="InterPro"/>
</dbReference>
<evidence type="ECO:0000259" key="1">
    <source>
        <dbReference type="Pfam" id="PF07035"/>
    </source>
</evidence>
<evidence type="ECO:0000259" key="2">
    <source>
        <dbReference type="Pfam" id="PF21029"/>
    </source>
</evidence>
<dbReference type="PANTHER" id="PTHR12897">
    <property type="entry name" value="COLON CANCER-ASSOCIATED PROTEIN MIC1"/>
    <property type="match status" value="1"/>
</dbReference>
<feature type="domain" description="Regulator of MON1-CCZ1 complex N-terminal" evidence="2">
    <location>
        <begin position="26"/>
        <end position="143"/>
    </location>
</feature>
<protein>
    <recommendedName>
        <fullName evidence="5">Mic1 domain-containing protein</fullName>
    </recommendedName>
</protein>
<dbReference type="Pfam" id="PF07035">
    <property type="entry name" value="RMC1_C"/>
    <property type="match status" value="1"/>
</dbReference>
<evidence type="ECO:0008006" key="5">
    <source>
        <dbReference type="Google" id="ProtNLM"/>
    </source>
</evidence>
<dbReference type="InterPro" id="IPR049040">
    <property type="entry name" value="RMC1_N"/>
</dbReference>
<dbReference type="EMBL" id="CANHGI010000005">
    <property type="protein sequence ID" value="CAI5452117.1"/>
    <property type="molecule type" value="Genomic_DNA"/>
</dbReference>